<dbReference type="Proteomes" id="UP001434883">
    <property type="component" value="Unassembled WGS sequence"/>
</dbReference>
<reference evidence="2 3" key="1">
    <citation type="submission" date="2021-06" db="EMBL/GenBank/DDBJ databases">
        <authorList>
            <person name="Palmer J.M."/>
        </authorList>
    </citation>
    <scope>NUCLEOTIDE SEQUENCE [LARGE SCALE GENOMIC DNA]</scope>
    <source>
        <strain evidence="2 3">XC_2019</strain>
        <tissue evidence="2">Muscle</tissue>
    </source>
</reference>
<protein>
    <submittedName>
        <fullName evidence="2">Uncharacterized protein</fullName>
    </submittedName>
</protein>
<dbReference type="EMBL" id="JAHRIN010035382">
    <property type="protein sequence ID" value="MEQ2204035.1"/>
    <property type="molecule type" value="Genomic_DNA"/>
</dbReference>
<feature type="non-terminal residue" evidence="2">
    <location>
        <position position="1"/>
    </location>
</feature>
<gene>
    <name evidence="2" type="ORF">XENOCAPTIV_006898</name>
</gene>
<keyword evidence="3" id="KW-1185">Reference proteome</keyword>
<sequence>TTTDCGLEASSWLLSSVSLASLFCSKEDRKQRSTDAQRPRYSHLHSPADIKL</sequence>
<comment type="caution">
    <text evidence="2">The sequence shown here is derived from an EMBL/GenBank/DDBJ whole genome shotgun (WGS) entry which is preliminary data.</text>
</comment>
<accession>A0ABV0R7D9</accession>
<proteinExistence type="predicted"/>
<name>A0ABV0R7D9_9TELE</name>
<evidence type="ECO:0000313" key="3">
    <source>
        <dbReference type="Proteomes" id="UP001434883"/>
    </source>
</evidence>
<feature type="compositionally biased region" description="Basic and acidic residues" evidence="1">
    <location>
        <begin position="28"/>
        <end position="38"/>
    </location>
</feature>
<organism evidence="2 3">
    <name type="scientific">Xenoophorus captivus</name>
    <dbReference type="NCBI Taxonomy" id="1517983"/>
    <lineage>
        <taxon>Eukaryota</taxon>
        <taxon>Metazoa</taxon>
        <taxon>Chordata</taxon>
        <taxon>Craniata</taxon>
        <taxon>Vertebrata</taxon>
        <taxon>Euteleostomi</taxon>
        <taxon>Actinopterygii</taxon>
        <taxon>Neopterygii</taxon>
        <taxon>Teleostei</taxon>
        <taxon>Neoteleostei</taxon>
        <taxon>Acanthomorphata</taxon>
        <taxon>Ovalentaria</taxon>
        <taxon>Atherinomorphae</taxon>
        <taxon>Cyprinodontiformes</taxon>
        <taxon>Goodeidae</taxon>
        <taxon>Xenoophorus</taxon>
    </lineage>
</organism>
<evidence type="ECO:0000256" key="1">
    <source>
        <dbReference type="SAM" id="MobiDB-lite"/>
    </source>
</evidence>
<feature type="region of interest" description="Disordered" evidence="1">
    <location>
        <begin position="28"/>
        <end position="52"/>
    </location>
</feature>
<evidence type="ECO:0000313" key="2">
    <source>
        <dbReference type="EMBL" id="MEQ2204035.1"/>
    </source>
</evidence>